<keyword evidence="11" id="KW-1185">Reference proteome</keyword>
<dbReference type="PANTHER" id="PTHR42989:SF1">
    <property type="entry name" value="FORMATE HYDROGENLYASE SUBUNIT 7-RELATED"/>
    <property type="match status" value="1"/>
</dbReference>
<comment type="caution">
    <text evidence="10">The sequence shown here is derived from an EMBL/GenBank/DDBJ whole genome shotgun (WGS) entry which is preliminary data.</text>
</comment>
<dbReference type="AlphaFoldDB" id="A0A327L7N3"/>
<gene>
    <name evidence="10" type="ORF">CH341_00685</name>
</gene>
<evidence type="ECO:0000313" key="11">
    <source>
        <dbReference type="Proteomes" id="UP000249130"/>
    </source>
</evidence>
<keyword evidence="8" id="KW-0472">Membrane</keyword>
<evidence type="ECO:0000256" key="4">
    <source>
        <dbReference type="ARBA" id="ARBA00022485"/>
    </source>
</evidence>
<feature type="domain" description="NADH:ubiquinone oxidoreductase-like 20kDa subunit" evidence="9">
    <location>
        <begin position="55"/>
        <end position="166"/>
    </location>
</feature>
<evidence type="ECO:0000256" key="2">
    <source>
        <dbReference type="ARBA" id="ARBA00009173"/>
    </source>
</evidence>
<evidence type="ECO:0000313" key="10">
    <source>
        <dbReference type="EMBL" id="RAI46114.1"/>
    </source>
</evidence>
<dbReference type="InterPro" id="IPR006137">
    <property type="entry name" value="NADH_UbQ_OxRdtase-like_20kDa"/>
</dbReference>
<evidence type="ECO:0000256" key="7">
    <source>
        <dbReference type="ARBA" id="ARBA00023014"/>
    </source>
</evidence>
<dbReference type="Gene3D" id="3.40.50.12280">
    <property type="match status" value="1"/>
</dbReference>
<dbReference type="InterPro" id="IPR052375">
    <property type="entry name" value="Complex_I_20kDa-like"/>
</dbReference>
<keyword evidence="4" id="KW-0004">4Fe-4S</keyword>
<evidence type="ECO:0000256" key="5">
    <source>
        <dbReference type="ARBA" id="ARBA00022723"/>
    </source>
</evidence>
<comment type="cofactor">
    <cofactor evidence="1">
        <name>[4Fe-4S] cluster</name>
        <dbReference type="ChEBI" id="CHEBI:49883"/>
    </cofactor>
</comment>
<evidence type="ECO:0000256" key="1">
    <source>
        <dbReference type="ARBA" id="ARBA00001966"/>
    </source>
</evidence>
<evidence type="ECO:0000256" key="6">
    <source>
        <dbReference type="ARBA" id="ARBA00023004"/>
    </source>
</evidence>
<dbReference type="EMBL" id="NPEX01000002">
    <property type="protein sequence ID" value="RAI46114.1"/>
    <property type="molecule type" value="Genomic_DNA"/>
</dbReference>
<dbReference type="NCBIfam" id="NF005012">
    <property type="entry name" value="PRK06411.1"/>
    <property type="match status" value="1"/>
</dbReference>
<protein>
    <submittedName>
        <fullName evidence="10">Hydrogenase</fullName>
    </submittedName>
</protein>
<keyword evidence="6" id="KW-0408">Iron</keyword>
<accession>A0A327L7N3</accession>
<dbReference type="GO" id="GO:0051539">
    <property type="term" value="F:4 iron, 4 sulfur cluster binding"/>
    <property type="evidence" value="ECO:0007669"/>
    <property type="project" value="UniProtKB-KW"/>
</dbReference>
<name>A0A327L7N3_9BRAD</name>
<organism evidence="10 11">
    <name type="scientific">Rhodoplanes roseus</name>
    <dbReference type="NCBI Taxonomy" id="29409"/>
    <lineage>
        <taxon>Bacteria</taxon>
        <taxon>Pseudomonadati</taxon>
        <taxon>Pseudomonadota</taxon>
        <taxon>Alphaproteobacteria</taxon>
        <taxon>Hyphomicrobiales</taxon>
        <taxon>Nitrobacteraceae</taxon>
        <taxon>Rhodoplanes</taxon>
    </lineage>
</organism>
<dbReference type="RefSeq" id="WP_111417115.1">
    <property type="nucleotide sequence ID" value="NZ_NPEX01000002.1"/>
</dbReference>
<keyword evidence="7" id="KW-0411">Iron-sulfur</keyword>
<dbReference type="OrthoDB" id="9786737at2"/>
<evidence type="ECO:0000256" key="3">
    <source>
        <dbReference type="ARBA" id="ARBA00022475"/>
    </source>
</evidence>
<dbReference type="Pfam" id="PF01058">
    <property type="entry name" value="Oxidored_q6"/>
    <property type="match status" value="1"/>
</dbReference>
<dbReference type="SUPFAM" id="SSF56770">
    <property type="entry name" value="HydA/Nqo6-like"/>
    <property type="match status" value="1"/>
</dbReference>
<dbReference type="GO" id="GO:0046872">
    <property type="term" value="F:metal ion binding"/>
    <property type="evidence" value="ECO:0007669"/>
    <property type="project" value="UniProtKB-KW"/>
</dbReference>
<reference evidence="10 11" key="1">
    <citation type="submission" date="2017-07" db="EMBL/GenBank/DDBJ databases">
        <title>Draft Genome Sequences of Select Purple Nonsulfur Bacteria.</title>
        <authorList>
            <person name="Lasarre B."/>
            <person name="Mckinlay J.B."/>
        </authorList>
    </citation>
    <scope>NUCLEOTIDE SEQUENCE [LARGE SCALE GENOMIC DNA]</scope>
    <source>
        <strain evidence="10 11">DSM 5909</strain>
    </source>
</reference>
<sequence>MRTLILKSLFATPVTVPAPGPSPGALEEVGRTLEDRVRRVYGRSLTIREVDAGSCNGCELEIHALNNAIYDCERFGLRFVASPRHADVLMVTGPVTRNMKVALERTYAATPDPKWVVAVGDCAAGCGVFGESYAVVGAVDKVVPVDLTLRGCPPRPIDLLQGLIALVDRASTPVRARG</sequence>
<evidence type="ECO:0000256" key="8">
    <source>
        <dbReference type="ARBA" id="ARBA00023136"/>
    </source>
</evidence>
<evidence type="ECO:0000259" key="9">
    <source>
        <dbReference type="Pfam" id="PF01058"/>
    </source>
</evidence>
<proteinExistence type="inferred from homology"/>
<keyword evidence="3" id="KW-1003">Cell membrane</keyword>
<keyword evidence="5" id="KW-0479">Metal-binding</keyword>
<dbReference type="Proteomes" id="UP000249130">
    <property type="component" value="Unassembled WGS sequence"/>
</dbReference>
<comment type="similarity">
    <text evidence="2">Belongs to the complex I 20 kDa subunit family.</text>
</comment>
<dbReference type="PANTHER" id="PTHR42989">
    <property type="entry name" value="HYDROGENASE-4 COMPONENT I"/>
    <property type="match status" value="1"/>
</dbReference>